<feature type="chain" id="PRO_5031297368" description="DUF4932 domain-containing protein" evidence="1">
    <location>
        <begin position="19"/>
        <end position="496"/>
    </location>
</feature>
<dbReference type="Proteomes" id="UP000537204">
    <property type="component" value="Unassembled WGS sequence"/>
</dbReference>
<name>A0A7W9DYF0_9SPHI</name>
<evidence type="ECO:0000313" key="2">
    <source>
        <dbReference type="EMBL" id="MBB5635139.1"/>
    </source>
</evidence>
<dbReference type="EMBL" id="JACHCE010000001">
    <property type="protein sequence ID" value="MBB5635139.1"/>
    <property type="molecule type" value="Genomic_DNA"/>
</dbReference>
<gene>
    <name evidence="2" type="ORF">HDE68_001024</name>
</gene>
<dbReference type="Pfam" id="PF16286">
    <property type="entry name" value="DUF4932"/>
    <property type="match status" value="1"/>
</dbReference>
<evidence type="ECO:0008006" key="4">
    <source>
        <dbReference type="Google" id="ProtNLM"/>
    </source>
</evidence>
<feature type="signal peptide" evidence="1">
    <location>
        <begin position="1"/>
        <end position="18"/>
    </location>
</feature>
<evidence type="ECO:0000256" key="1">
    <source>
        <dbReference type="SAM" id="SignalP"/>
    </source>
</evidence>
<sequence>MKLTFTSFLLSACLFSVASTKTSFNQAAAPFTKTPVLFIKPPVFIKKSQTESTVDQRVELVSIIFRLAGNPEYNMKFAKNYIKDIHDYFDKYKNEPVINFARELSQEKGMGFSRVMFLVVNLEFKDNKFSLIKVSKNSMDGKWAMDDAVKFVNLLNDFYKISAFDIFFKNHQENYKQATDQFNNITASFDTEWYLNYYGEHSVDYRTVLGLANGGANYGPDVFPADQKKIVYAIMGSWIFDEAGNPVFLKNDYLPTLVHEFNHSFVNHILDEDDNAKLLAASSEVLLDAQRNEMKLEAYEDWKSLINESLVRACVVRYLIDHKNNQQVIKDEILLQTNKGFIWTKELVSLLGEYESSRTQYPDFKSFYPRIITFFNETARDISKIKAAYVDRQPKVTTISPFKNGEQDVAPLTSEIVINFDRQVTGKGSIRYGESGKEHFGVTKVVGYLNNNRSCRLALELKPDTTYEFILSGDKFKSATGYSLQDYLIKFKTKSN</sequence>
<dbReference type="AlphaFoldDB" id="A0A7W9DYF0"/>
<dbReference type="RefSeq" id="WP_183879523.1">
    <property type="nucleotide sequence ID" value="NZ_JACHCE010000001.1"/>
</dbReference>
<protein>
    <recommendedName>
        <fullName evidence="4">DUF4932 domain-containing protein</fullName>
    </recommendedName>
</protein>
<reference evidence="2 3" key="1">
    <citation type="submission" date="2020-08" db="EMBL/GenBank/DDBJ databases">
        <title>Genomic Encyclopedia of Type Strains, Phase IV (KMG-V): Genome sequencing to study the core and pangenomes of soil and plant-associated prokaryotes.</title>
        <authorList>
            <person name="Whitman W."/>
        </authorList>
    </citation>
    <scope>NUCLEOTIDE SEQUENCE [LARGE SCALE GENOMIC DNA]</scope>
    <source>
        <strain evidence="2 3">S3M1</strain>
    </source>
</reference>
<organism evidence="2 3">
    <name type="scientific">Pedobacter cryoconitis</name>
    <dbReference type="NCBI Taxonomy" id="188932"/>
    <lineage>
        <taxon>Bacteria</taxon>
        <taxon>Pseudomonadati</taxon>
        <taxon>Bacteroidota</taxon>
        <taxon>Sphingobacteriia</taxon>
        <taxon>Sphingobacteriales</taxon>
        <taxon>Sphingobacteriaceae</taxon>
        <taxon>Pedobacter</taxon>
    </lineage>
</organism>
<comment type="caution">
    <text evidence="2">The sequence shown here is derived from an EMBL/GenBank/DDBJ whole genome shotgun (WGS) entry which is preliminary data.</text>
</comment>
<accession>A0A7W9DYF0</accession>
<evidence type="ECO:0000313" key="3">
    <source>
        <dbReference type="Proteomes" id="UP000537204"/>
    </source>
</evidence>
<dbReference type="InterPro" id="IPR032560">
    <property type="entry name" value="DUF4932"/>
</dbReference>
<keyword evidence="1" id="KW-0732">Signal</keyword>
<proteinExistence type="predicted"/>